<name>A0ACC6IE26_9ACTN</name>
<organism evidence="1 2">
    <name type="scientific">Nocardioides zeae</name>
    <dbReference type="NCBI Taxonomy" id="1457234"/>
    <lineage>
        <taxon>Bacteria</taxon>
        <taxon>Bacillati</taxon>
        <taxon>Actinomycetota</taxon>
        <taxon>Actinomycetes</taxon>
        <taxon>Propionibacteriales</taxon>
        <taxon>Nocardioidaceae</taxon>
        <taxon>Nocardioides</taxon>
    </lineage>
</organism>
<gene>
    <name evidence="1" type="ORF">QE364_000575</name>
</gene>
<comment type="caution">
    <text evidence="1">The sequence shown here is derived from an EMBL/GenBank/DDBJ whole genome shotgun (WGS) entry which is preliminary data.</text>
</comment>
<protein>
    <submittedName>
        <fullName evidence="1">4-hydroxy-tetrahydrodipicolinate synthase</fullName>
        <ecNumber evidence="1">4.3.3.7</ecNumber>
    </submittedName>
</protein>
<dbReference type="EC" id="4.3.3.7" evidence="1"/>
<reference evidence="1" key="1">
    <citation type="submission" date="2023-08" db="EMBL/GenBank/DDBJ databases">
        <title>Functional and genomic diversity of the sorghum phyllosphere microbiome.</title>
        <authorList>
            <person name="Shade A."/>
        </authorList>
    </citation>
    <scope>NUCLEOTIDE SEQUENCE</scope>
    <source>
        <strain evidence="1">SORGH_AS_0885</strain>
    </source>
</reference>
<dbReference type="Proteomes" id="UP001261666">
    <property type="component" value="Unassembled WGS sequence"/>
</dbReference>
<dbReference type="EMBL" id="JAVIZJ010000002">
    <property type="protein sequence ID" value="MDR6208883.1"/>
    <property type="molecule type" value="Genomic_DNA"/>
</dbReference>
<evidence type="ECO:0000313" key="2">
    <source>
        <dbReference type="Proteomes" id="UP001261666"/>
    </source>
</evidence>
<sequence length="286" mass="29249">MAAIPRWAMVPTPFDADGRVDVGSLVRFCASVVDDGCTGLVALGVIAEPTALTPAERDLVLDVVASVAVDRGVELALGAGTAETDDTQCARAVRRAPAVTHVLAPVTSPSAVTLRGRLAALAGATGRPLIVQDLPRATGVVIAPPDLVRAVADLPEVAAVKCESPPTFASVGLLARHTPVAPMAGMGGVGLVADLAAGARSVAIGVTGSALLNRALDAWEQGRPDVCARLVAEGAPLHHFETQPGSPIAIRKEHWRRRGVIADASVRPPQQAYDPALAALSDLLLG</sequence>
<accession>A0ACC6IE26</accession>
<evidence type="ECO:0000313" key="1">
    <source>
        <dbReference type="EMBL" id="MDR6208883.1"/>
    </source>
</evidence>
<keyword evidence="1" id="KW-0456">Lyase</keyword>
<proteinExistence type="predicted"/>
<keyword evidence="2" id="KW-1185">Reference proteome</keyword>